<dbReference type="EMBL" id="SMKE01000573">
    <property type="protein sequence ID" value="TDB89952.1"/>
    <property type="molecule type" value="Genomic_DNA"/>
</dbReference>
<evidence type="ECO:0000313" key="3">
    <source>
        <dbReference type="EMBL" id="TDB89952.1"/>
    </source>
</evidence>
<feature type="domain" description="ATP-dependent RecD2 DNA helicase-like helix-hairpin-helix" evidence="1">
    <location>
        <begin position="149"/>
        <end position="239"/>
    </location>
</feature>
<organism evidence="3 4">
    <name type="scientific">Micromonospora fluostatini</name>
    <dbReference type="NCBI Taxonomy" id="1629071"/>
    <lineage>
        <taxon>Bacteria</taxon>
        <taxon>Bacillati</taxon>
        <taxon>Actinomycetota</taxon>
        <taxon>Actinomycetes</taxon>
        <taxon>Micromonosporales</taxon>
        <taxon>Micromonosporaceae</taxon>
        <taxon>Micromonospora</taxon>
    </lineage>
</organism>
<protein>
    <submittedName>
        <fullName evidence="3">ATP-dependent RecD-like DNA helicase</fullName>
    </submittedName>
</protein>
<reference evidence="3 4" key="1">
    <citation type="submission" date="2019-02" db="EMBL/GenBank/DDBJ databases">
        <title>Draft genome sequences of novel Actinobacteria.</title>
        <authorList>
            <person name="Sahin N."/>
            <person name="Ay H."/>
            <person name="Saygin H."/>
        </authorList>
    </citation>
    <scope>NUCLEOTIDE SEQUENCE [LARGE SCALE GENOMIC DNA]</scope>
    <source>
        <strain evidence="3 4">JCM 30529</strain>
    </source>
</reference>
<dbReference type="Gene3D" id="1.10.150.20">
    <property type="entry name" value="5' to 3' exonuclease, C-terminal subdomain"/>
    <property type="match status" value="1"/>
</dbReference>
<dbReference type="InterPro" id="IPR027417">
    <property type="entry name" value="P-loop_NTPase"/>
</dbReference>
<evidence type="ECO:0000259" key="2">
    <source>
        <dbReference type="Pfam" id="PF23139"/>
    </source>
</evidence>
<keyword evidence="4" id="KW-1185">Reference proteome</keyword>
<feature type="non-terminal residue" evidence="3">
    <location>
        <position position="259"/>
    </location>
</feature>
<dbReference type="InterPro" id="IPR029493">
    <property type="entry name" value="RecD2-like_HHH"/>
</dbReference>
<dbReference type="Pfam" id="PF14520">
    <property type="entry name" value="HHH_5"/>
    <property type="match status" value="1"/>
</dbReference>
<name>A0ABY2DEI4_9ACTN</name>
<proteinExistence type="predicted"/>
<dbReference type="Pfam" id="PF14490">
    <property type="entry name" value="HHH_RecD2"/>
    <property type="match status" value="1"/>
</dbReference>
<dbReference type="SUPFAM" id="SSF47781">
    <property type="entry name" value="RuvA domain 2-like"/>
    <property type="match status" value="1"/>
</dbReference>
<dbReference type="Proteomes" id="UP000295626">
    <property type="component" value="Unassembled WGS sequence"/>
</dbReference>
<comment type="caution">
    <text evidence="3">The sequence shown here is derived from an EMBL/GenBank/DDBJ whole genome shotgun (WGS) entry which is preliminary data.</text>
</comment>
<accession>A0ABY2DEI4</accession>
<dbReference type="SUPFAM" id="SSF52540">
    <property type="entry name" value="P-loop containing nucleoside triphosphate hydrolases"/>
    <property type="match status" value="1"/>
</dbReference>
<sequence length="259" mass="27851">MGRVSASPAPAVLEAVLERLTYVNEETGYTVARVATERGSDLLTVVGALLGAQPGESLRLRGRWSSHPRYGRQFEVDSYSTVLPATIQGIQRYLGSGLVKGIGPVFAERIVAHFGLDTLRIIEEEPARLVEVPGLGPKRTAKITAAWAEQQAIKEVMLFLQGVGVSTSLAVRIYKQYGDASVDVVTKEPYRLAADVWGIGFKTADTIARAVGIPHDSPERVKAGLAYTLSEATDDGHCYLPVPQLVADAVKILDVPGDL</sequence>
<dbReference type="Pfam" id="PF23139">
    <property type="entry name" value="OB_YrrC"/>
    <property type="match status" value="1"/>
</dbReference>
<gene>
    <name evidence="3" type="ORF">E1091_14440</name>
</gene>
<feature type="domain" description="ATP-dependent RecD2 DNA helicase OB-fold" evidence="2">
    <location>
        <begin position="12"/>
        <end position="84"/>
    </location>
</feature>
<dbReference type="Gene3D" id="1.10.10.2220">
    <property type="match status" value="1"/>
</dbReference>
<dbReference type="InterPro" id="IPR010994">
    <property type="entry name" value="RuvA_2-like"/>
</dbReference>
<dbReference type="InterPro" id="IPR055446">
    <property type="entry name" value="RecD2_N_OB"/>
</dbReference>
<evidence type="ECO:0000313" key="4">
    <source>
        <dbReference type="Proteomes" id="UP000295626"/>
    </source>
</evidence>
<evidence type="ECO:0000259" key="1">
    <source>
        <dbReference type="Pfam" id="PF14490"/>
    </source>
</evidence>